<gene>
    <name evidence="3" type="ORF">GQF01_11295</name>
</gene>
<evidence type="ECO:0000256" key="2">
    <source>
        <dbReference type="SAM" id="SignalP"/>
    </source>
</evidence>
<evidence type="ECO:0000313" key="3">
    <source>
        <dbReference type="EMBL" id="MZQ82685.1"/>
    </source>
</evidence>
<protein>
    <recommendedName>
        <fullName evidence="5">PepSY domain-containing protein</fullName>
    </recommendedName>
</protein>
<keyword evidence="4" id="KW-1185">Reference proteome</keyword>
<comment type="caution">
    <text evidence="3">The sequence shown here is derived from an EMBL/GenBank/DDBJ whole genome shotgun (WGS) entry which is preliminary data.</text>
</comment>
<dbReference type="PROSITE" id="PS51257">
    <property type="entry name" value="PROKAR_LIPOPROTEIN"/>
    <property type="match status" value="1"/>
</dbReference>
<feature type="compositionally biased region" description="Low complexity" evidence="1">
    <location>
        <begin position="37"/>
        <end position="66"/>
    </location>
</feature>
<feature type="chain" id="PRO_5038435934" description="PepSY domain-containing protein" evidence="2">
    <location>
        <begin position="20"/>
        <end position="145"/>
    </location>
</feature>
<evidence type="ECO:0000256" key="1">
    <source>
        <dbReference type="SAM" id="MobiDB-lite"/>
    </source>
</evidence>
<dbReference type="RefSeq" id="WP_161406881.1">
    <property type="nucleotide sequence ID" value="NZ_WTUZ01000015.1"/>
</dbReference>
<evidence type="ECO:0000313" key="4">
    <source>
        <dbReference type="Proteomes" id="UP000481087"/>
    </source>
</evidence>
<dbReference type="EMBL" id="WTUZ01000015">
    <property type="protein sequence ID" value="MZQ82685.1"/>
    <property type="molecule type" value="Genomic_DNA"/>
</dbReference>
<evidence type="ECO:0008006" key="5">
    <source>
        <dbReference type="Google" id="ProtNLM"/>
    </source>
</evidence>
<organism evidence="3 4">
    <name type="scientific">Paenibacillus silvestris</name>
    <dbReference type="NCBI Taxonomy" id="2606219"/>
    <lineage>
        <taxon>Bacteria</taxon>
        <taxon>Bacillati</taxon>
        <taxon>Bacillota</taxon>
        <taxon>Bacilli</taxon>
        <taxon>Bacillales</taxon>
        <taxon>Paenibacillaceae</taxon>
        <taxon>Paenibacillus</taxon>
    </lineage>
</organism>
<feature type="region of interest" description="Disordered" evidence="1">
    <location>
        <begin position="21"/>
        <end position="84"/>
    </location>
</feature>
<proteinExistence type="predicted"/>
<dbReference type="AlphaFoldDB" id="A0A6L8UX64"/>
<sequence length="145" mass="15127">MKSWLMIFLVIAVVATGCAKKNEEGASPSPTAGATVAPSTGASATPGATSGTNGGTNATATPATGGKDTTKDEPLPQITKEQADKISMTSTYDDLVKQTGAKGKLVKEENGKKTYDFALSNQPGYFVQIVFFADGKISEKRVYQK</sequence>
<name>A0A6L8UX64_9BACL</name>
<reference evidence="3 4" key="1">
    <citation type="submission" date="2019-12" db="EMBL/GenBank/DDBJ databases">
        <title>Paenibacillus sp. nov. sp. isolated from soil.</title>
        <authorList>
            <person name="Kim J."/>
            <person name="Jeong S.E."/>
            <person name="Jung H.S."/>
            <person name="Jeon C.O."/>
        </authorList>
    </citation>
    <scope>NUCLEOTIDE SEQUENCE [LARGE SCALE GENOMIC DNA]</scope>
    <source>
        <strain evidence="3 4">5J-6</strain>
    </source>
</reference>
<accession>A0A6L8UX64</accession>
<keyword evidence="2" id="KW-0732">Signal</keyword>
<feature type="signal peptide" evidence="2">
    <location>
        <begin position="1"/>
        <end position="19"/>
    </location>
</feature>
<dbReference type="Proteomes" id="UP000481087">
    <property type="component" value="Unassembled WGS sequence"/>
</dbReference>